<evidence type="ECO:0000256" key="1">
    <source>
        <dbReference type="SAM" id="Phobius"/>
    </source>
</evidence>
<protein>
    <submittedName>
        <fullName evidence="2">Uncharacterized protein</fullName>
    </submittedName>
</protein>
<accession>A0A382JLM1</accession>
<keyword evidence="1" id="KW-1133">Transmembrane helix</keyword>
<proteinExistence type="predicted"/>
<dbReference type="AlphaFoldDB" id="A0A382JLM1"/>
<name>A0A382JLM1_9ZZZZ</name>
<dbReference type="EMBL" id="UINC01075135">
    <property type="protein sequence ID" value="SVC13020.1"/>
    <property type="molecule type" value="Genomic_DNA"/>
</dbReference>
<feature type="transmembrane region" description="Helical" evidence="1">
    <location>
        <begin position="12"/>
        <end position="32"/>
    </location>
</feature>
<keyword evidence="1" id="KW-0812">Transmembrane</keyword>
<evidence type="ECO:0000313" key="2">
    <source>
        <dbReference type="EMBL" id="SVC13020.1"/>
    </source>
</evidence>
<organism evidence="2">
    <name type="scientific">marine metagenome</name>
    <dbReference type="NCBI Taxonomy" id="408172"/>
    <lineage>
        <taxon>unclassified sequences</taxon>
        <taxon>metagenomes</taxon>
        <taxon>ecological metagenomes</taxon>
    </lineage>
</organism>
<keyword evidence="1" id="KW-0472">Membrane</keyword>
<sequence length="43" mass="5006">MKLESINWKKVTASMAPFMVLPVCLATIAWILESETRFLSHRR</sequence>
<gene>
    <name evidence="2" type="ORF">METZ01_LOCUS265874</name>
</gene>
<reference evidence="2" key="1">
    <citation type="submission" date="2018-05" db="EMBL/GenBank/DDBJ databases">
        <authorList>
            <person name="Lanie J.A."/>
            <person name="Ng W.-L."/>
            <person name="Kazmierczak K.M."/>
            <person name="Andrzejewski T.M."/>
            <person name="Davidsen T.M."/>
            <person name="Wayne K.J."/>
            <person name="Tettelin H."/>
            <person name="Glass J.I."/>
            <person name="Rusch D."/>
            <person name="Podicherti R."/>
            <person name="Tsui H.-C.T."/>
            <person name="Winkler M.E."/>
        </authorList>
    </citation>
    <scope>NUCLEOTIDE SEQUENCE</scope>
</reference>